<organism evidence="2 3">
    <name type="scientific">Chitinophaga silvisoli</name>
    <dbReference type="NCBI Taxonomy" id="2291814"/>
    <lineage>
        <taxon>Bacteria</taxon>
        <taxon>Pseudomonadati</taxon>
        <taxon>Bacteroidota</taxon>
        <taxon>Chitinophagia</taxon>
        <taxon>Chitinophagales</taxon>
        <taxon>Chitinophagaceae</taxon>
        <taxon>Chitinophaga</taxon>
    </lineage>
</organism>
<accession>A0A3E1NMW9</accession>
<comment type="caution">
    <text evidence="2">The sequence shown here is derived from an EMBL/GenBank/DDBJ whole genome shotgun (WGS) entry which is preliminary data.</text>
</comment>
<feature type="signal peptide" evidence="1">
    <location>
        <begin position="1"/>
        <end position="20"/>
    </location>
</feature>
<name>A0A3E1NMW9_9BACT</name>
<sequence>MFNKIFISMFFVLLHLGVSAQVKDSVFYFVVGDSIDNNAIGEEYAYNYHRQYLNDSVFCEVGLFTRKTSFVYEFMIENGDWYFRHSDKWQPFFVKSRGYNVRFNINGIVFTTTWSNPGMFRGMKSFILTLVPPKNMSISHMPQYIFNPEFGFIAIKNEVTLIRKDIQFLEE</sequence>
<reference evidence="2 3" key="1">
    <citation type="submission" date="2018-08" db="EMBL/GenBank/DDBJ databases">
        <title>Chitinophaga sp. K20C18050901, a novel bacterium isolated from forest soil.</title>
        <authorList>
            <person name="Wang C."/>
        </authorList>
    </citation>
    <scope>NUCLEOTIDE SEQUENCE [LARGE SCALE GENOMIC DNA]</scope>
    <source>
        <strain evidence="2 3">K20C18050901</strain>
    </source>
</reference>
<proteinExistence type="predicted"/>
<feature type="chain" id="PRO_5017695367" evidence="1">
    <location>
        <begin position="21"/>
        <end position="171"/>
    </location>
</feature>
<evidence type="ECO:0000313" key="2">
    <source>
        <dbReference type="EMBL" id="RFM29279.1"/>
    </source>
</evidence>
<dbReference type="OrthoDB" id="685920at2"/>
<gene>
    <name evidence="2" type="ORF">DXN04_33580</name>
</gene>
<protein>
    <submittedName>
        <fullName evidence="2">Uncharacterized protein</fullName>
    </submittedName>
</protein>
<dbReference type="EMBL" id="QTJV01000027">
    <property type="protein sequence ID" value="RFM29279.1"/>
    <property type="molecule type" value="Genomic_DNA"/>
</dbReference>
<evidence type="ECO:0000256" key="1">
    <source>
        <dbReference type="SAM" id="SignalP"/>
    </source>
</evidence>
<evidence type="ECO:0000313" key="3">
    <source>
        <dbReference type="Proteomes" id="UP000261174"/>
    </source>
</evidence>
<dbReference type="RefSeq" id="WP_116857799.1">
    <property type="nucleotide sequence ID" value="NZ_QTJV01000027.1"/>
</dbReference>
<dbReference type="Proteomes" id="UP000261174">
    <property type="component" value="Unassembled WGS sequence"/>
</dbReference>
<keyword evidence="3" id="KW-1185">Reference proteome</keyword>
<keyword evidence="1" id="KW-0732">Signal</keyword>
<dbReference type="AlphaFoldDB" id="A0A3E1NMW9"/>